<evidence type="ECO:0000313" key="6">
    <source>
        <dbReference type="EMBL" id="RMI42106.1"/>
    </source>
</evidence>
<dbReference type="SUPFAM" id="SSF51679">
    <property type="entry name" value="Bacterial luciferase-like"/>
    <property type="match status" value="1"/>
</dbReference>
<keyword evidence="2" id="KW-0288">FMN</keyword>
<feature type="domain" description="Luciferase-like" evidence="5">
    <location>
        <begin position="43"/>
        <end position="225"/>
    </location>
</feature>
<evidence type="ECO:0000256" key="2">
    <source>
        <dbReference type="ARBA" id="ARBA00022643"/>
    </source>
</evidence>
<evidence type="ECO:0000259" key="5">
    <source>
        <dbReference type="Pfam" id="PF00296"/>
    </source>
</evidence>
<keyword evidence="4" id="KW-0503">Monooxygenase</keyword>
<gene>
    <name evidence="6" type="ORF">EBO15_20880</name>
</gene>
<organism evidence="6 7">
    <name type="scientific">Actinomadura harenae</name>
    <dbReference type="NCBI Taxonomy" id="2483351"/>
    <lineage>
        <taxon>Bacteria</taxon>
        <taxon>Bacillati</taxon>
        <taxon>Actinomycetota</taxon>
        <taxon>Actinomycetes</taxon>
        <taxon>Streptosporangiales</taxon>
        <taxon>Thermomonosporaceae</taxon>
        <taxon>Actinomadura</taxon>
    </lineage>
</organism>
<dbReference type="AlphaFoldDB" id="A0A3M2LY95"/>
<dbReference type="InterPro" id="IPR019923">
    <property type="entry name" value="Lucif-like_OxRdtase_MSMEG_2516"/>
</dbReference>
<evidence type="ECO:0000256" key="1">
    <source>
        <dbReference type="ARBA" id="ARBA00022630"/>
    </source>
</evidence>
<keyword evidence="1" id="KW-0285">Flavoprotein</keyword>
<protein>
    <submittedName>
        <fullName evidence="6">TIGR03621 family F420-dependent LLM class oxidoreductase</fullName>
    </submittedName>
</protein>
<accession>A0A3M2LY95</accession>
<sequence length="339" mass="36606">MMCGCSVVSSAGCLPWWWNWVPASRMRVMFKQQDFSPVVRFGAVLRTATSLRDLVDRAQWLEDAGFGTALMSDHLAGERLAPMPALAAIASATTRLRLGTLVLANDFRHPAVLAREASTLDLLSGGRFELGLGAGWRAEEYQAAGLGFDRPGVRIDRLAEAVTVMRELWRGGSCAFGGRYYQLDGLEMAMPCARPGRARPDLLIGGGGPRLLRLAARHADTVAFTRRANRGGSGPFPGDTTMGALRRKVSLVHDAAGARTAQLELAMSLVRIKESIPDDLNAEAFVLGGDVAAMVDQVLQRIDLGVSYFLLHRQDDLARFAPVVAELSGARGRRAFDAG</sequence>
<dbReference type="GO" id="GO:0046306">
    <property type="term" value="P:alkanesulfonate catabolic process"/>
    <property type="evidence" value="ECO:0007669"/>
    <property type="project" value="TreeGrafter"/>
</dbReference>
<dbReference type="InterPro" id="IPR036661">
    <property type="entry name" value="Luciferase-like_sf"/>
</dbReference>
<reference evidence="6 7" key="1">
    <citation type="submission" date="2018-10" db="EMBL/GenBank/DDBJ databases">
        <title>Isolation from soil.</title>
        <authorList>
            <person name="Hu J."/>
        </authorList>
    </citation>
    <scope>NUCLEOTIDE SEQUENCE [LARGE SCALE GENOMIC DNA]</scope>
    <source>
        <strain evidence="6 7">NEAU-Ht49</strain>
    </source>
</reference>
<evidence type="ECO:0000256" key="4">
    <source>
        <dbReference type="ARBA" id="ARBA00023033"/>
    </source>
</evidence>
<dbReference type="EMBL" id="RFFG01000036">
    <property type="protein sequence ID" value="RMI42106.1"/>
    <property type="molecule type" value="Genomic_DNA"/>
</dbReference>
<dbReference type="NCBIfam" id="TIGR03621">
    <property type="entry name" value="F420_MSMEG_2516"/>
    <property type="match status" value="1"/>
</dbReference>
<proteinExistence type="predicted"/>
<comment type="caution">
    <text evidence="6">The sequence shown here is derived from an EMBL/GenBank/DDBJ whole genome shotgun (WGS) entry which is preliminary data.</text>
</comment>
<dbReference type="InterPro" id="IPR050172">
    <property type="entry name" value="SsuD_RutA_monooxygenase"/>
</dbReference>
<dbReference type="Proteomes" id="UP000282674">
    <property type="component" value="Unassembled WGS sequence"/>
</dbReference>
<dbReference type="GO" id="GO:0008726">
    <property type="term" value="F:alkanesulfonate monooxygenase activity"/>
    <property type="evidence" value="ECO:0007669"/>
    <property type="project" value="TreeGrafter"/>
</dbReference>
<dbReference type="PANTHER" id="PTHR42847:SF8">
    <property type="entry name" value="CONSERVED PROTEIN"/>
    <property type="match status" value="1"/>
</dbReference>
<evidence type="ECO:0000313" key="7">
    <source>
        <dbReference type="Proteomes" id="UP000282674"/>
    </source>
</evidence>
<name>A0A3M2LY95_9ACTN</name>
<dbReference type="InterPro" id="IPR011251">
    <property type="entry name" value="Luciferase-like_dom"/>
</dbReference>
<keyword evidence="7" id="KW-1185">Reference proteome</keyword>
<dbReference type="Gene3D" id="3.20.20.30">
    <property type="entry name" value="Luciferase-like domain"/>
    <property type="match status" value="1"/>
</dbReference>
<dbReference type="PANTHER" id="PTHR42847">
    <property type="entry name" value="ALKANESULFONATE MONOOXYGENASE"/>
    <property type="match status" value="1"/>
</dbReference>
<dbReference type="Pfam" id="PF00296">
    <property type="entry name" value="Bac_luciferase"/>
    <property type="match status" value="1"/>
</dbReference>
<evidence type="ECO:0000256" key="3">
    <source>
        <dbReference type="ARBA" id="ARBA00023002"/>
    </source>
</evidence>
<keyword evidence="3" id="KW-0560">Oxidoreductase</keyword>